<feature type="compositionally biased region" description="Polar residues" evidence="1">
    <location>
        <begin position="176"/>
        <end position="190"/>
    </location>
</feature>
<feature type="region of interest" description="Disordered" evidence="1">
    <location>
        <begin position="154"/>
        <end position="195"/>
    </location>
</feature>
<dbReference type="EMBL" id="FN649745">
    <property type="protein sequence ID" value="CBJ32760.1"/>
    <property type="molecule type" value="Genomic_DNA"/>
</dbReference>
<dbReference type="InParanoid" id="D7FZE3"/>
<name>D7FZE3_ECTSI</name>
<proteinExistence type="predicted"/>
<evidence type="ECO:0000313" key="2">
    <source>
        <dbReference type="EMBL" id="CBJ32760.1"/>
    </source>
</evidence>
<feature type="compositionally biased region" description="Polar residues" evidence="1">
    <location>
        <begin position="474"/>
        <end position="485"/>
    </location>
</feature>
<evidence type="ECO:0000313" key="3">
    <source>
        <dbReference type="Proteomes" id="UP000002630"/>
    </source>
</evidence>
<dbReference type="Proteomes" id="UP000002630">
    <property type="component" value="Linkage Group LG20"/>
</dbReference>
<dbReference type="EMBL" id="FN648560">
    <property type="protein sequence ID" value="CBJ32760.1"/>
    <property type="molecule type" value="Genomic_DNA"/>
</dbReference>
<protein>
    <submittedName>
        <fullName evidence="2">Uncharacterized protein</fullName>
    </submittedName>
</protein>
<feature type="region of interest" description="Disordered" evidence="1">
    <location>
        <begin position="1"/>
        <end position="27"/>
    </location>
</feature>
<reference evidence="2 3" key="1">
    <citation type="journal article" date="2010" name="Nature">
        <title>The Ectocarpus genome and the independent evolution of multicellularity in brown algae.</title>
        <authorList>
            <person name="Cock J.M."/>
            <person name="Sterck L."/>
            <person name="Rouze P."/>
            <person name="Scornet D."/>
            <person name="Allen A.E."/>
            <person name="Amoutzias G."/>
            <person name="Anthouard V."/>
            <person name="Artiguenave F."/>
            <person name="Aury J.M."/>
            <person name="Badger J.H."/>
            <person name="Beszteri B."/>
            <person name="Billiau K."/>
            <person name="Bonnet E."/>
            <person name="Bothwell J.H."/>
            <person name="Bowler C."/>
            <person name="Boyen C."/>
            <person name="Brownlee C."/>
            <person name="Carrano C.J."/>
            <person name="Charrier B."/>
            <person name="Cho G.Y."/>
            <person name="Coelho S.M."/>
            <person name="Collen J."/>
            <person name="Corre E."/>
            <person name="Da Silva C."/>
            <person name="Delage L."/>
            <person name="Delaroque N."/>
            <person name="Dittami S.M."/>
            <person name="Doulbeau S."/>
            <person name="Elias M."/>
            <person name="Farnham G."/>
            <person name="Gachon C.M."/>
            <person name="Gschloessl B."/>
            <person name="Heesch S."/>
            <person name="Jabbari K."/>
            <person name="Jubin C."/>
            <person name="Kawai H."/>
            <person name="Kimura K."/>
            <person name="Kloareg B."/>
            <person name="Kupper F.C."/>
            <person name="Lang D."/>
            <person name="Le Bail A."/>
            <person name="Leblanc C."/>
            <person name="Lerouge P."/>
            <person name="Lohr M."/>
            <person name="Lopez P.J."/>
            <person name="Martens C."/>
            <person name="Maumus F."/>
            <person name="Michel G."/>
            <person name="Miranda-Saavedra D."/>
            <person name="Morales J."/>
            <person name="Moreau H."/>
            <person name="Motomura T."/>
            <person name="Nagasato C."/>
            <person name="Napoli C.A."/>
            <person name="Nelson D.R."/>
            <person name="Nyvall-Collen P."/>
            <person name="Peters A.F."/>
            <person name="Pommier C."/>
            <person name="Potin P."/>
            <person name="Poulain J."/>
            <person name="Quesneville H."/>
            <person name="Read B."/>
            <person name="Rensing S.A."/>
            <person name="Ritter A."/>
            <person name="Rousvoal S."/>
            <person name="Samanta M."/>
            <person name="Samson G."/>
            <person name="Schroeder D.C."/>
            <person name="Segurens B."/>
            <person name="Strittmatter M."/>
            <person name="Tonon T."/>
            <person name="Tregear J.W."/>
            <person name="Valentin K."/>
            <person name="von Dassow P."/>
            <person name="Yamagishi T."/>
            <person name="Van de Peer Y."/>
            <person name="Wincker P."/>
        </authorList>
    </citation>
    <scope>NUCLEOTIDE SEQUENCE [LARGE SCALE GENOMIC DNA]</scope>
    <source>
        <strain evidence="3">Ec32 / CCAP1310/4</strain>
    </source>
</reference>
<dbReference type="AlphaFoldDB" id="D7FZE3"/>
<evidence type="ECO:0000256" key="1">
    <source>
        <dbReference type="SAM" id="MobiDB-lite"/>
    </source>
</evidence>
<accession>D7FZE3</accession>
<gene>
    <name evidence="2" type="ORF">Esi_0366_0004</name>
</gene>
<sequence>MTSVHKPDLSDLPTFNVAGGRPDERFGTRGSFTRGVRIMSGGHARDVPLEAEVDHGKVLFVSAVHKPDISSEARTNAVRPMERLGARDRFTPGGRRWAGGKPRDVPLEAEVDYGKVLFVSAVHKPDLSAEARINAVRPTERLGSRGRFTAGVRRWAGAGPPCPSRARPTCPEAGRTSATGGWDLSSTGSSRLGEGRCRFRRPSRASWSSCCGTRAGRRRTVLAPFPDKHLATTAAAKTPSPPRLRDANHPPPAFASFQSRRTTTHTDEFVQTTRGFVAITTINNDNSSAMTSVHKPDLSGLPTFNVAGGRPDERFGTRGSFTRGVRIMSGGHARDVPLEAEVDHGKVLFVSAIHKPDLSTEARTNAVRPMERLGARGRFTPGGRRWAGGKPRDVPLEAEVDHGKVLLVSAVHKPDLSAEARINATRPTERLGSRGRFTAGVRRWGGGEPRDVPLPRVRDPGTVLFESASERSRPSLSFSGETNVSGGREDERHGRLGSFEHGVVEARGGPLQVQAAFASEVEQLWHEGGQKENKYRRCGPSHFVAGVSILSGGMPVY</sequence>
<feature type="region of interest" description="Disordered" evidence="1">
    <location>
        <begin position="467"/>
        <end position="493"/>
    </location>
</feature>
<feature type="compositionally biased region" description="Basic and acidic residues" evidence="1">
    <location>
        <begin position="448"/>
        <end position="458"/>
    </location>
</feature>
<organism evidence="2 3">
    <name type="scientific">Ectocarpus siliculosus</name>
    <name type="common">Brown alga</name>
    <name type="synonym">Conferva siliculosa</name>
    <dbReference type="NCBI Taxonomy" id="2880"/>
    <lineage>
        <taxon>Eukaryota</taxon>
        <taxon>Sar</taxon>
        <taxon>Stramenopiles</taxon>
        <taxon>Ochrophyta</taxon>
        <taxon>PX clade</taxon>
        <taxon>Phaeophyceae</taxon>
        <taxon>Ectocarpales</taxon>
        <taxon>Ectocarpaceae</taxon>
        <taxon>Ectocarpus</taxon>
    </lineage>
</organism>
<feature type="region of interest" description="Disordered" evidence="1">
    <location>
        <begin position="439"/>
        <end position="458"/>
    </location>
</feature>
<keyword evidence="3" id="KW-1185">Reference proteome</keyword>